<evidence type="ECO:0000256" key="1">
    <source>
        <dbReference type="SAM" id="MobiDB-lite"/>
    </source>
</evidence>
<protein>
    <submittedName>
        <fullName evidence="2">Uncharacterized protein</fullName>
    </submittedName>
</protein>
<dbReference type="AlphaFoldDB" id="A0A6H5GED9"/>
<feature type="region of interest" description="Disordered" evidence="1">
    <location>
        <begin position="212"/>
        <end position="298"/>
    </location>
</feature>
<proteinExistence type="predicted"/>
<dbReference type="Proteomes" id="UP000479000">
    <property type="component" value="Unassembled WGS sequence"/>
</dbReference>
<evidence type="ECO:0000313" key="2">
    <source>
        <dbReference type="EMBL" id="CAB0000975.1"/>
    </source>
</evidence>
<evidence type="ECO:0000313" key="3">
    <source>
        <dbReference type="Proteomes" id="UP000479000"/>
    </source>
</evidence>
<name>A0A6H5GED9_9HEMI</name>
<organism evidence="2 3">
    <name type="scientific">Nesidiocoris tenuis</name>
    <dbReference type="NCBI Taxonomy" id="355587"/>
    <lineage>
        <taxon>Eukaryota</taxon>
        <taxon>Metazoa</taxon>
        <taxon>Ecdysozoa</taxon>
        <taxon>Arthropoda</taxon>
        <taxon>Hexapoda</taxon>
        <taxon>Insecta</taxon>
        <taxon>Pterygota</taxon>
        <taxon>Neoptera</taxon>
        <taxon>Paraneoptera</taxon>
        <taxon>Hemiptera</taxon>
        <taxon>Heteroptera</taxon>
        <taxon>Panheteroptera</taxon>
        <taxon>Cimicomorpha</taxon>
        <taxon>Miridae</taxon>
        <taxon>Dicyphina</taxon>
        <taxon>Nesidiocoris</taxon>
    </lineage>
</organism>
<accession>A0A6H5GED9</accession>
<feature type="compositionally biased region" description="Basic and acidic residues" evidence="1">
    <location>
        <begin position="244"/>
        <end position="265"/>
    </location>
</feature>
<sequence length="343" mass="38537">MKVDSNVPARLAAIASESCHEKQGSIGIVLKSTIGSGLQKKLLLTHIYSESLPEQVSLDPARGRTEAREIEIQMLTKKCGWSSFRPHSPLPEVLTTDTSCKLPETGCKRAVEKVTNLVLNWKKIRQSSSCRQLKSVIVRSEIGNFSSVTSIVAPHLLEKTVKGHENVSFKICLPLRYPFDPPPRQRGLIRRAGRAGRRTPHQIGRRHIRLMCQGPPAFPSPRARRSMRANQISSRMPLRPASPRPDKEGSPRILYRREGGEERRGSPGWNPRTPRAIGGLPLGGPSITDTRTRDPLAPPVSTLRRKVSFMKMVTCTYATFVISAQWPVRYSNWGAYRMYRIHR</sequence>
<dbReference type="EMBL" id="CADCXU010010246">
    <property type="protein sequence ID" value="CAB0000975.1"/>
    <property type="molecule type" value="Genomic_DNA"/>
</dbReference>
<keyword evidence="3" id="KW-1185">Reference proteome</keyword>
<gene>
    <name evidence="2" type="ORF">NTEN_LOCUS6762</name>
</gene>
<reference evidence="2 3" key="1">
    <citation type="submission" date="2020-02" db="EMBL/GenBank/DDBJ databases">
        <authorList>
            <person name="Ferguson B K."/>
        </authorList>
    </citation>
    <scope>NUCLEOTIDE SEQUENCE [LARGE SCALE GENOMIC DNA]</scope>
</reference>